<dbReference type="InterPro" id="IPR038693">
    <property type="entry name" value="PaaB_sf"/>
</dbReference>
<dbReference type="NCBIfam" id="TIGR02157">
    <property type="entry name" value="PA_CoA_Oxy2"/>
    <property type="match status" value="1"/>
</dbReference>
<sequence length="122" mass="12888">MPVGEGAGQEQDPTAKAPAAGAPTDGAIADGQWQLWEVFTQETQGAPHEHAGSVRATDAGHALQNARDVYGRRGKVISMWVVPTGAIAASSPSDAGPFFDPMNERPYVHPHFYKAPRGVRGV</sequence>
<comment type="caution">
    <text evidence="2">The sequence shown here is derived from an EMBL/GenBank/DDBJ whole genome shotgun (WGS) entry which is preliminary data.</text>
</comment>
<feature type="compositionally biased region" description="Low complexity" evidence="1">
    <location>
        <begin position="12"/>
        <end position="27"/>
    </location>
</feature>
<dbReference type="EMBL" id="BRXS01000006">
    <property type="protein sequence ID" value="GLC27707.1"/>
    <property type="molecule type" value="Genomic_DNA"/>
</dbReference>
<proteinExistence type="predicted"/>
<evidence type="ECO:0000313" key="3">
    <source>
        <dbReference type="Proteomes" id="UP001161325"/>
    </source>
</evidence>
<feature type="region of interest" description="Disordered" evidence="1">
    <location>
        <begin position="1"/>
        <end position="27"/>
    </location>
</feature>
<dbReference type="AlphaFoldDB" id="A0AA37QCE3"/>
<dbReference type="Pfam" id="PF06243">
    <property type="entry name" value="PaaB"/>
    <property type="match status" value="1"/>
</dbReference>
<dbReference type="Gene3D" id="3.10.20.520">
    <property type="entry name" value="Phenylacetic acid degradation B"/>
    <property type="match status" value="1"/>
</dbReference>
<dbReference type="InterPro" id="IPR009359">
    <property type="entry name" value="PaaB"/>
</dbReference>
<accession>A0AA37QCE3</accession>
<dbReference type="Proteomes" id="UP001161325">
    <property type="component" value="Unassembled WGS sequence"/>
</dbReference>
<evidence type="ECO:0000313" key="2">
    <source>
        <dbReference type="EMBL" id="GLC27707.1"/>
    </source>
</evidence>
<evidence type="ECO:0000256" key="1">
    <source>
        <dbReference type="SAM" id="MobiDB-lite"/>
    </source>
</evidence>
<gene>
    <name evidence="2" type="ORF">rosag_42200</name>
</gene>
<organism evidence="2 3">
    <name type="scientific">Roseisolibacter agri</name>
    <dbReference type="NCBI Taxonomy" id="2014610"/>
    <lineage>
        <taxon>Bacteria</taxon>
        <taxon>Pseudomonadati</taxon>
        <taxon>Gemmatimonadota</taxon>
        <taxon>Gemmatimonadia</taxon>
        <taxon>Gemmatimonadales</taxon>
        <taxon>Gemmatimonadaceae</taxon>
        <taxon>Roseisolibacter</taxon>
    </lineage>
</organism>
<protein>
    <recommendedName>
        <fullName evidence="4">1,2-phenylacetyl-CoA epoxidase, subunit B</fullName>
    </recommendedName>
</protein>
<name>A0AA37QCE3_9BACT</name>
<keyword evidence="3" id="KW-1185">Reference proteome</keyword>
<evidence type="ECO:0008006" key="4">
    <source>
        <dbReference type="Google" id="ProtNLM"/>
    </source>
</evidence>
<reference evidence="2" key="1">
    <citation type="submission" date="2022-08" db="EMBL/GenBank/DDBJ databases">
        <title>Draft genome sequencing of Roseisolibacter agri AW1220.</title>
        <authorList>
            <person name="Tobiishi Y."/>
            <person name="Tonouchi A."/>
        </authorList>
    </citation>
    <scope>NUCLEOTIDE SEQUENCE</scope>
    <source>
        <strain evidence="2">AW1220</strain>
    </source>
</reference>